<dbReference type="InterPro" id="IPR002661">
    <property type="entry name" value="Ribosome_recyc_fac"/>
</dbReference>
<evidence type="ECO:0000256" key="2">
    <source>
        <dbReference type="ARBA" id="ARBA00022917"/>
    </source>
</evidence>
<organism evidence="6 7">
    <name type="scientific">Mycoplasmoides genitalium M6320</name>
    <dbReference type="NCBI Taxonomy" id="662945"/>
    <lineage>
        <taxon>Bacteria</taxon>
        <taxon>Bacillati</taxon>
        <taxon>Mycoplasmatota</taxon>
        <taxon>Mycoplasmoidales</taxon>
        <taxon>Mycoplasmoidaceae</taxon>
        <taxon>Mycoplasmoides</taxon>
    </lineage>
</organism>
<keyword evidence="3" id="KW-0963">Cytoplasm</keyword>
<keyword evidence="2 3" id="KW-0648">Protein biosynthesis</keyword>
<dbReference type="EMBL" id="CP003772">
    <property type="protein sequence ID" value="AFQ04268.1"/>
    <property type="molecule type" value="Genomic_DNA"/>
</dbReference>
<dbReference type="FunFam" id="3.30.1360.40:FF:000001">
    <property type="entry name" value="Ribosome-recycling factor"/>
    <property type="match status" value="1"/>
</dbReference>
<dbReference type="AlphaFoldDB" id="A0ABC7ZJD9"/>
<evidence type="ECO:0000259" key="5">
    <source>
        <dbReference type="Pfam" id="PF01765"/>
    </source>
</evidence>
<comment type="subcellular location">
    <subcellularLocation>
        <location evidence="3">Cytoplasm</location>
    </subcellularLocation>
</comment>
<evidence type="ECO:0000313" key="6">
    <source>
        <dbReference type="EMBL" id="AFQ04268.1"/>
    </source>
</evidence>
<proteinExistence type="inferred from homology"/>
<dbReference type="CDD" id="cd00520">
    <property type="entry name" value="RRF"/>
    <property type="match status" value="1"/>
</dbReference>
<dbReference type="RefSeq" id="WP_014894515.1">
    <property type="nucleotide sequence ID" value="NC_018497.1"/>
</dbReference>
<gene>
    <name evidence="3" type="primary">frr</name>
    <name evidence="6" type="ORF">CM1_02605</name>
</gene>
<evidence type="ECO:0000313" key="7">
    <source>
        <dbReference type="Proteomes" id="UP000005254"/>
    </source>
</evidence>
<dbReference type="GO" id="GO:0006415">
    <property type="term" value="P:translational termination"/>
    <property type="evidence" value="ECO:0007669"/>
    <property type="project" value="UniProtKB-UniRule"/>
</dbReference>
<dbReference type="PANTHER" id="PTHR20982">
    <property type="entry name" value="RIBOSOME RECYCLING FACTOR"/>
    <property type="match status" value="1"/>
</dbReference>
<dbReference type="Proteomes" id="UP000005254">
    <property type="component" value="Chromosome"/>
</dbReference>
<evidence type="ECO:0000256" key="4">
    <source>
        <dbReference type="SAM" id="Coils"/>
    </source>
</evidence>
<accession>A0ABC7ZJD9</accession>
<dbReference type="KEGG" id="mgx:CM1_02605"/>
<dbReference type="Gene3D" id="3.30.1360.40">
    <property type="match status" value="1"/>
</dbReference>
<keyword evidence="4" id="KW-0175">Coiled coil</keyword>
<evidence type="ECO:0000256" key="1">
    <source>
        <dbReference type="ARBA" id="ARBA00005912"/>
    </source>
</evidence>
<feature type="domain" description="Ribosome recycling factor" evidence="5">
    <location>
        <begin position="21"/>
        <end position="181"/>
    </location>
</feature>
<dbReference type="Pfam" id="PF01765">
    <property type="entry name" value="RRF"/>
    <property type="match status" value="1"/>
</dbReference>
<dbReference type="GO" id="GO:0005737">
    <property type="term" value="C:cytoplasm"/>
    <property type="evidence" value="ECO:0007669"/>
    <property type="project" value="UniProtKB-SubCell"/>
</dbReference>
<protein>
    <recommendedName>
        <fullName evidence="3">Ribosome-recycling factor</fullName>
        <shortName evidence="3">RRF</shortName>
    </recommendedName>
    <alternativeName>
        <fullName evidence="3">Ribosome-releasing factor</fullName>
    </alternativeName>
</protein>
<name>A0ABC7ZJD9_MYCGT</name>
<comment type="function">
    <text evidence="3">Responsible for the release of ribosomes from messenger RNA at the termination of protein biosynthesis. May increase the efficiency of translation by recycling ribosomes from one round of translation to another.</text>
</comment>
<sequence>MTKAHYIDFFKQAADKKIQWLKEELTKIRTGRPNPKIFDNLLIESYGQKMPLISLAQVTINPPREIIIKPFDPKSNTNAIYSEIQRANIGVQPDIDGEKIRVNFPQITQETRLENIKHVKKIIEQIYQELRVVRRDALQMIKKDNHNEDLENSLKAEIEKINKNYSNQLEEIQKDKEKELLTI</sequence>
<feature type="coiled-coil region" evidence="4">
    <location>
        <begin position="151"/>
        <end position="182"/>
    </location>
</feature>
<dbReference type="NCBIfam" id="TIGR00496">
    <property type="entry name" value="frr"/>
    <property type="match status" value="1"/>
</dbReference>
<comment type="similarity">
    <text evidence="1 3">Belongs to the RRF family.</text>
</comment>
<dbReference type="HAMAP" id="MF_00040">
    <property type="entry name" value="RRF"/>
    <property type="match status" value="1"/>
</dbReference>
<dbReference type="SUPFAM" id="SSF55194">
    <property type="entry name" value="Ribosome recycling factor, RRF"/>
    <property type="match status" value="1"/>
</dbReference>
<dbReference type="InterPro" id="IPR036191">
    <property type="entry name" value="RRF_sf"/>
</dbReference>
<reference evidence="6 7" key="1">
    <citation type="journal article" date="2012" name="J. Bacteriol.">
        <title>Draft Genome Sequences of Four Axenic Mycoplasma genitalium Strains Isolated from Denmark, Japan, and Australia.</title>
        <authorList>
            <person name="McGowin C.L."/>
            <person name="Ma L."/>
            <person name="Jensen J.S."/>
            <person name="Mancuso M.M."/>
            <person name="Hamasuna R."/>
            <person name="Adegboye D."/>
            <person name="Martin D.H."/>
        </authorList>
    </citation>
    <scope>NUCLEOTIDE SEQUENCE [LARGE SCALE GENOMIC DNA]</scope>
    <source>
        <strain evidence="6 7">M6320</strain>
    </source>
</reference>
<dbReference type="Gene3D" id="1.10.132.20">
    <property type="entry name" value="Ribosome-recycling factor"/>
    <property type="match status" value="1"/>
</dbReference>
<evidence type="ECO:0000256" key="3">
    <source>
        <dbReference type="HAMAP-Rule" id="MF_00040"/>
    </source>
</evidence>
<dbReference type="PANTHER" id="PTHR20982:SF3">
    <property type="entry name" value="MITOCHONDRIAL RIBOSOME RECYCLING FACTOR PSEUDO 1"/>
    <property type="match status" value="1"/>
</dbReference>
<dbReference type="InterPro" id="IPR023584">
    <property type="entry name" value="Ribosome_recyc_fac_dom"/>
</dbReference>